<reference evidence="1" key="1">
    <citation type="submission" date="2020-01" db="EMBL/GenBank/DDBJ databases">
        <authorList>
            <person name="Mishra B."/>
        </authorList>
    </citation>
    <scope>NUCLEOTIDE SEQUENCE [LARGE SCALE GENOMIC DNA]</scope>
</reference>
<sequence>MDLPCHIRPWFPNRMDASGTTTSSLDLPCQIKVWLPLGMVTNGNADHTILYHIWMSHYIQMEPHMNVSLHSYGPGPAYGYTISAGTSIWAVKHQYTSYPRFCSRAFLASEEYLPEPQQIWRPSRP</sequence>
<protein>
    <submittedName>
        <fullName evidence="1">Uncharacterized protein</fullName>
    </submittedName>
</protein>
<evidence type="ECO:0000313" key="1">
    <source>
        <dbReference type="EMBL" id="CAA7014712.1"/>
    </source>
</evidence>
<dbReference type="EMBL" id="CACVBM020000111">
    <property type="protein sequence ID" value="CAA7014712.1"/>
    <property type="molecule type" value="Genomic_DNA"/>
</dbReference>
<comment type="caution">
    <text evidence="1">The sequence shown here is derived from an EMBL/GenBank/DDBJ whole genome shotgun (WGS) entry which is preliminary data.</text>
</comment>
<evidence type="ECO:0000313" key="2">
    <source>
        <dbReference type="Proteomes" id="UP000467841"/>
    </source>
</evidence>
<gene>
    <name evidence="1" type="ORF">MERR_LOCUS1947</name>
</gene>
<accession>A0A6D2HFE7</accession>
<proteinExistence type="predicted"/>
<keyword evidence="2" id="KW-1185">Reference proteome</keyword>
<dbReference type="AlphaFoldDB" id="A0A6D2HFE7"/>
<dbReference type="Proteomes" id="UP000467841">
    <property type="component" value="Unassembled WGS sequence"/>
</dbReference>
<name>A0A6D2HFE7_9BRAS</name>
<organism evidence="1 2">
    <name type="scientific">Microthlaspi erraticum</name>
    <dbReference type="NCBI Taxonomy" id="1685480"/>
    <lineage>
        <taxon>Eukaryota</taxon>
        <taxon>Viridiplantae</taxon>
        <taxon>Streptophyta</taxon>
        <taxon>Embryophyta</taxon>
        <taxon>Tracheophyta</taxon>
        <taxon>Spermatophyta</taxon>
        <taxon>Magnoliopsida</taxon>
        <taxon>eudicotyledons</taxon>
        <taxon>Gunneridae</taxon>
        <taxon>Pentapetalae</taxon>
        <taxon>rosids</taxon>
        <taxon>malvids</taxon>
        <taxon>Brassicales</taxon>
        <taxon>Brassicaceae</taxon>
        <taxon>Coluteocarpeae</taxon>
        <taxon>Microthlaspi</taxon>
    </lineage>
</organism>